<feature type="domain" description="AMP-dependent ligase C-terminal" evidence="1">
    <location>
        <begin position="330"/>
        <end position="424"/>
    </location>
</feature>
<dbReference type="InterPro" id="IPR045851">
    <property type="entry name" value="AMP-bd_C_sf"/>
</dbReference>
<dbReference type="InterPro" id="IPR042099">
    <property type="entry name" value="ANL_N_sf"/>
</dbReference>
<dbReference type="Pfam" id="PF14535">
    <property type="entry name" value="AMP-binding_C_2"/>
    <property type="match status" value="1"/>
</dbReference>
<accession>A0AA35CLC4</accession>
<gene>
    <name evidence="2" type="ORF">caldi_25300</name>
</gene>
<dbReference type="Proteomes" id="UP001163687">
    <property type="component" value="Chromosome"/>
</dbReference>
<dbReference type="Gene3D" id="3.40.50.12780">
    <property type="entry name" value="N-terminal domain of ligase-like"/>
    <property type="match status" value="1"/>
</dbReference>
<dbReference type="PANTHER" id="PTHR43845:SF1">
    <property type="entry name" value="BLR5969 PROTEIN"/>
    <property type="match status" value="1"/>
</dbReference>
<proteinExistence type="predicted"/>
<dbReference type="SUPFAM" id="SSF56801">
    <property type="entry name" value="Acetyl-CoA synthetase-like"/>
    <property type="match status" value="1"/>
</dbReference>
<dbReference type="InterPro" id="IPR028154">
    <property type="entry name" value="AMP-dep_Lig_C"/>
</dbReference>
<evidence type="ECO:0000313" key="2">
    <source>
        <dbReference type="EMBL" id="BDG61440.1"/>
    </source>
</evidence>
<dbReference type="PANTHER" id="PTHR43845">
    <property type="entry name" value="BLR5969 PROTEIN"/>
    <property type="match status" value="1"/>
</dbReference>
<dbReference type="Gene3D" id="3.30.300.30">
    <property type="match status" value="1"/>
</dbReference>
<reference evidence="2" key="1">
    <citation type="submission" date="2022-03" db="EMBL/GenBank/DDBJ databases">
        <title>Complete genome sequence of Caldinitratiruptor microaerophilus.</title>
        <authorList>
            <person name="Mukaiyama R."/>
            <person name="Nishiyama T."/>
            <person name="Ueda K."/>
        </authorList>
    </citation>
    <scope>NUCLEOTIDE SEQUENCE</scope>
    <source>
        <strain evidence="2">JCM 16183</strain>
    </source>
</reference>
<dbReference type="AlphaFoldDB" id="A0AA35CLC4"/>
<name>A0AA35CLC4_9FIRM</name>
<dbReference type="GO" id="GO:0016874">
    <property type="term" value="F:ligase activity"/>
    <property type="evidence" value="ECO:0007669"/>
    <property type="project" value="UniProtKB-KW"/>
</dbReference>
<keyword evidence="3" id="KW-1185">Reference proteome</keyword>
<dbReference type="KEGG" id="cmic:caldi_25300"/>
<protein>
    <submittedName>
        <fullName evidence="2">Phenylacetate-coenzyme A ligase</fullName>
    </submittedName>
</protein>
<organism evidence="2 3">
    <name type="scientific">Caldinitratiruptor microaerophilus</name>
    <dbReference type="NCBI Taxonomy" id="671077"/>
    <lineage>
        <taxon>Bacteria</taxon>
        <taxon>Bacillati</taxon>
        <taxon>Bacillota</taxon>
        <taxon>Clostridia</taxon>
        <taxon>Eubacteriales</taxon>
        <taxon>Symbiobacteriaceae</taxon>
        <taxon>Caldinitratiruptor</taxon>
    </lineage>
</organism>
<evidence type="ECO:0000259" key="1">
    <source>
        <dbReference type="Pfam" id="PF14535"/>
    </source>
</evidence>
<sequence length="441" mass="49752">MPRDRLRALQLERLRRQVSRLYRHSPFYRQRMDAAGVSPRDIRSLDDIRRLPFTTRQDLLEMQRRSPPLGDHLVPPRERWVEIHPSSGEVPLYMVWSKADVARITDMAARALYSAGARPGDLIHNALGYGLWVGGLAAHYGATAAGMVVIPIGTDSLRRQIEYLVNWAPRVLLTTPSQGLYLAEQIRERGLGPADLGLEVGIFAAEPGVEHPSTRQRLERALGLDAYDLYGLSEVTPIMAAECEAKAGLHWPEDHHLVEIIHPRTLEPVRPGEVGILVFTDLTRDALPLLRYWTNDYATWTDEPCACGRTLLRSPGGVLGRSDQLVIFRGAKFYPAELERILHEYPELGEEYRLVLERDPATLVDRCTLVVETAPQALWEGPQLAERLQRHLRDELRLVAEVRVVRYGSLERTMRQSRRVQDLRAVGPGAAQTVPGAIPGW</sequence>
<keyword evidence="2" id="KW-0436">Ligase</keyword>
<dbReference type="EMBL" id="AP025628">
    <property type="protein sequence ID" value="BDG61440.1"/>
    <property type="molecule type" value="Genomic_DNA"/>
</dbReference>
<evidence type="ECO:0000313" key="3">
    <source>
        <dbReference type="Proteomes" id="UP001163687"/>
    </source>
</evidence>